<comment type="caution">
    <text evidence="1">The sequence shown here is derived from an EMBL/GenBank/DDBJ whole genome shotgun (WGS) entry which is preliminary data.</text>
</comment>
<dbReference type="InterPro" id="IPR003789">
    <property type="entry name" value="Asn/Gln_tRNA_amidoTrase-B-like"/>
</dbReference>
<dbReference type="AlphaFoldDB" id="A0A316G8U6"/>
<dbReference type="PANTHER" id="PTHR28055">
    <property type="entry name" value="ALTERED INHERITANCE OF MITOCHONDRIA PROTEIN 41, MITOCHONDRIAL"/>
    <property type="match status" value="1"/>
</dbReference>
<evidence type="ECO:0008006" key="3">
    <source>
        <dbReference type="Google" id="ProtNLM"/>
    </source>
</evidence>
<dbReference type="PANTHER" id="PTHR28055:SF1">
    <property type="entry name" value="ALTERED INHERITANCE OF MITOCHONDRIA PROTEIN 41, MITOCHONDRIAL"/>
    <property type="match status" value="1"/>
</dbReference>
<dbReference type="OrthoDB" id="9788127at2"/>
<keyword evidence="2" id="KW-1185">Reference proteome</keyword>
<protein>
    <recommendedName>
        <fullName evidence="3">GatB/YqeY domain-containing protein</fullName>
    </recommendedName>
</protein>
<gene>
    <name evidence="1" type="ORF">C8D95_103279</name>
</gene>
<evidence type="ECO:0000313" key="1">
    <source>
        <dbReference type="EMBL" id="PWK57042.1"/>
    </source>
</evidence>
<dbReference type="InterPro" id="IPR019004">
    <property type="entry name" value="YqeY/Aim41"/>
</dbReference>
<dbReference type="InterPro" id="IPR042184">
    <property type="entry name" value="YqeY/Aim41_N"/>
</dbReference>
<dbReference type="SUPFAM" id="SSF89095">
    <property type="entry name" value="GatB/YqeY motif"/>
    <property type="match status" value="1"/>
</dbReference>
<dbReference type="Proteomes" id="UP000245390">
    <property type="component" value="Unassembled WGS sequence"/>
</dbReference>
<dbReference type="EMBL" id="QGGV01000003">
    <property type="protein sequence ID" value="PWK57042.1"/>
    <property type="molecule type" value="Genomic_DNA"/>
</dbReference>
<organism evidence="1 2">
    <name type="scientific">Silicimonas algicola</name>
    <dbReference type="NCBI Taxonomy" id="1826607"/>
    <lineage>
        <taxon>Bacteria</taxon>
        <taxon>Pseudomonadati</taxon>
        <taxon>Pseudomonadota</taxon>
        <taxon>Alphaproteobacteria</taxon>
        <taxon>Rhodobacterales</taxon>
        <taxon>Paracoccaceae</taxon>
    </lineage>
</organism>
<dbReference type="Gene3D" id="1.10.10.410">
    <property type="match status" value="1"/>
</dbReference>
<reference evidence="1 2" key="1">
    <citation type="submission" date="2018-05" db="EMBL/GenBank/DDBJ databases">
        <title>Genomic Encyclopedia of Type Strains, Phase IV (KMG-IV): sequencing the most valuable type-strain genomes for metagenomic binning, comparative biology and taxonomic classification.</title>
        <authorList>
            <person name="Goeker M."/>
        </authorList>
    </citation>
    <scope>NUCLEOTIDE SEQUENCE [LARGE SCALE GENOMIC DNA]</scope>
    <source>
        <strain evidence="1 2">DSM 103371</strain>
    </source>
</reference>
<dbReference type="KEGG" id="salo:EF888_09600"/>
<sequence length="155" mass="16706">MGLRDQIGEALKQAMRDKDASRLSTLRLIMAAIKDRDIARRAEGGDGGDAGVGEEDILQILGKMVKQRQESARAYEEGGRLELAEAELSEIKVIEEYLPRQLDQAETAAAVDAAIADTGAASIRDMGKVMGALKARYTGQMDFGRVGPMVKARLG</sequence>
<dbReference type="RefSeq" id="WP_109758791.1">
    <property type="nucleotide sequence ID" value="NZ_CP034588.1"/>
</dbReference>
<dbReference type="InterPro" id="IPR023168">
    <property type="entry name" value="GatB_Yqey_C_2"/>
</dbReference>
<dbReference type="Pfam" id="PF09424">
    <property type="entry name" value="YqeY"/>
    <property type="match status" value="1"/>
</dbReference>
<evidence type="ECO:0000313" key="2">
    <source>
        <dbReference type="Proteomes" id="UP000245390"/>
    </source>
</evidence>
<name>A0A316G8U6_9RHOB</name>
<accession>A0A316G8U6</accession>
<proteinExistence type="predicted"/>
<dbReference type="GO" id="GO:0016884">
    <property type="term" value="F:carbon-nitrogen ligase activity, with glutamine as amido-N-donor"/>
    <property type="evidence" value="ECO:0007669"/>
    <property type="project" value="InterPro"/>
</dbReference>
<dbReference type="Gene3D" id="1.10.1510.10">
    <property type="entry name" value="Uncharacterised protein YqeY/AIM41 PF09424, N-terminal domain"/>
    <property type="match status" value="1"/>
</dbReference>